<accession>A0AAD8YFJ4</accession>
<dbReference type="PROSITE" id="PS51257">
    <property type="entry name" value="PROKAR_LIPOPROTEIN"/>
    <property type="match status" value="1"/>
</dbReference>
<organism evidence="2 3">
    <name type="scientific">Skeletonema marinoi</name>
    <dbReference type="NCBI Taxonomy" id="267567"/>
    <lineage>
        <taxon>Eukaryota</taxon>
        <taxon>Sar</taxon>
        <taxon>Stramenopiles</taxon>
        <taxon>Ochrophyta</taxon>
        <taxon>Bacillariophyta</taxon>
        <taxon>Coscinodiscophyceae</taxon>
        <taxon>Thalassiosirophycidae</taxon>
        <taxon>Thalassiosirales</taxon>
        <taxon>Skeletonemataceae</taxon>
        <taxon>Skeletonema</taxon>
        <taxon>Skeletonema marinoi-dohrnii complex</taxon>
    </lineage>
</organism>
<dbReference type="AlphaFoldDB" id="A0AAD8YFJ4"/>
<keyword evidence="1" id="KW-0732">Signal</keyword>
<keyword evidence="3" id="KW-1185">Reference proteome</keyword>
<reference evidence="2" key="1">
    <citation type="submission" date="2023-06" db="EMBL/GenBank/DDBJ databases">
        <title>Survivors Of The Sea: Transcriptome response of Skeletonema marinoi to long-term dormancy.</title>
        <authorList>
            <person name="Pinder M.I.M."/>
            <person name="Kourtchenko O."/>
            <person name="Robertson E.K."/>
            <person name="Larsson T."/>
            <person name="Maumus F."/>
            <person name="Osuna-Cruz C.M."/>
            <person name="Vancaester E."/>
            <person name="Stenow R."/>
            <person name="Vandepoele K."/>
            <person name="Ploug H."/>
            <person name="Bruchert V."/>
            <person name="Godhe A."/>
            <person name="Topel M."/>
        </authorList>
    </citation>
    <scope>NUCLEOTIDE SEQUENCE</scope>
    <source>
        <strain evidence="2">R05AC</strain>
    </source>
</reference>
<protein>
    <submittedName>
        <fullName evidence="2">Uncharacterized protein</fullName>
    </submittedName>
</protein>
<evidence type="ECO:0000313" key="3">
    <source>
        <dbReference type="Proteomes" id="UP001224775"/>
    </source>
</evidence>
<feature type="signal peptide" evidence="1">
    <location>
        <begin position="1"/>
        <end position="20"/>
    </location>
</feature>
<feature type="chain" id="PRO_5041996989" evidence="1">
    <location>
        <begin position="21"/>
        <end position="300"/>
    </location>
</feature>
<dbReference type="Proteomes" id="UP001224775">
    <property type="component" value="Unassembled WGS sequence"/>
</dbReference>
<dbReference type="EMBL" id="JATAAI010000007">
    <property type="protein sequence ID" value="KAK1744502.1"/>
    <property type="molecule type" value="Genomic_DNA"/>
</dbReference>
<evidence type="ECO:0000313" key="2">
    <source>
        <dbReference type="EMBL" id="KAK1744502.1"/>
    </source>
</evidence>
<gene>
    <name evidence="2" type="ORF">QTG54_005035</name>
</gene>
<name>A0AAD8YFJ4_9STRA</name>
<comment type="caution">
    <text evidence="2">The sequence shown here is derived from an EMBL/GenBank/DDBJ whole genome shotgun (WGS) entry which is preliminary data.</text>
</comment>
<proteinExistence type="predicted"/>
<sequence>MKIISSTLLLLSSAFGAAGAFSTTGCRTTSAGCSSTSLNAEVPSTRRSWLQSSSSILLGSAIAATASNPQAAFAKTVTNAASLDPDLPNDAIKSYLQYRYSLQLAADYYIFDLQNMVADTDEYGLVTELVRSSNARGGQGQPSRIERDYVNPMRIMGLSLPPEYADDVRDTQFAFERAMSKLNKATQGIKRDLSVEIDKNAVPNAKAAWEEGRVALNSFFAILNTATGLKDELKLIPPSGPNQVAEYGRSIRRYNEFMKKTKLCQNRGGPALSQAWGQLMVSGYLQDSCGVEPMDQYFFQ</sequence>
<evidence type="ECO:0000256" key="1">
    <source>
        <dbReference type="SAM" id="SignalP"/>
    </source>
</evidence>